<accession>A0ABS3J9Y7</accession>
<keyword evidence="3" id="KW-1185">Reference proteome</keyword>
<proteinExistence type="predicted"/>
<gene>
    <name evidence="2" type="ORF">J1C47_22840</name>
</gene>
<dbReference type="EMBL" id="JAFMPY010000046">
    <property type="protein sequence ID" value="MBO0906496.1"/>
    <property type="molecule type" value="Genomic_DNA"/>
</dbReference>
<comment type="caution">
    <text evidence="2">The sequence shown here is derived from an EMBL/GenBank/DDBJ whole genome shotgun (WGS) entry which is preliminary data.</text>
</comment>
<reference evidence="2 3" key="1">
    <citation type="submission" date="2021-03" db="EMBL/GenBank/DDBJ databases">
        <title>Whole genome sequence of Jiella sp. MQZ13P-4.</title>
        <authorList>
            <person name="Tuo L."/>
        </authorList>
    </citation>
    <scope>NUCLEOTIDE SEQUENCE [LARGE SCALE GENOMIC DNA]</scope>
    <source>
        <strain evidence="2 3">MQZ13P-4</strain>
    </source>
</reference>
<evidence type="ECO:0000256" key="1">
    <source>
        <dbReference type="SAM" id="MobiDB-lite"/>
    </source>
</evidence>
<name>A0ABS3J9Y7_9HYPH</name>
<feature type="region of interest" description="Disordered" evidence="1">
    <location>
        <begin position="50"/>
        <end position="81"/>
    </location>
</feature>
<sequence>GAADQMDKVTQQNAAMVEESTAAAQTLAKETEGLAAAVARFRTAGTAAKAAGAAGSGGMRTPARPAARGLPQLKTAGGAARKPAAAAAAAAAEESWEEF</sequence>
<evidence type="ECO:0000313" key="3">
    <source>
        <dbReference type="Proteomes" id="UP000664288"/>
    </source>
</evidence>
<organism evidence="2 3">
    <name type="scientific">Jiella sonneratiae</name>
    <dbReference type="NCBI Taxonomy" id="2816856"/>
    <lineage>
        <taxon>Bacteria</taxon>
        <taxon>Pseudomonadati</taxon>
        <taxon>Pseudomonadota</taxon>
        <taxon>Alphaproteobacteria</taxon>
        <taxon>Hyphomicrobiales</taxon>
        <taxon>Aurantimonadaceae</taxon>
        <taxon>Jiella</taxon>
    </lineage>
</organism>
<feature type="non-terminal residue" evidence="2">
    <location>
        <position position="1"/>
    </location>
</feature>
<dbReference type="Proteomes" id="UP000664288">
    <property type="component" value="Unassembled WGS sequence"/>
</dbReference>
<evidence type="ECO:0000313" key="2">
    <source>
        <dbReference type="EMBL" id="MBO0906496.1"/>
    </source>
</evidence>
<protein>
    <submittedName>
        <fullName evidence="2">Methyl-accepting chemotaxis protein</fullName>
    </submittedName>
</protein>